<dbReference type="HOGENOM" id="CLU_2018504_0_0_1"/>
<protein>
    <recommendedName>
        <fullName evidence="4">Secreted protein</fullName>
    </recommendedName>
</protein>
<keyword evidence="3" id="KW-1185">Reference proteome</keyword>
<name>A0A0D9WN35_9ORYZ</name>
<dbReference type="EnsemblPlants" id="LPERR06G06230.1">
    <property type="protein sequence ID" value="LPERR06G06230.1"/>
    <property type="gene ID" value="LPERR06G06230"/>
</dbReference>
<reference evidence="2 3" key="1">
    <citation type="submission" date="2012-08" db="EMBL/GenBank/DDBJ databases">
        <title>Oryza genome evolution.</title>
        <authorList>
            <person name="Wing R.A."/>
        </authorList>
    </citation>
    <scope>NUCLEOTIDE SEQUENCE</scope>
</reference>
<sequence>MRASVLQILHVVVLTLRLLDTGRLFRRGLLDTDECNLYDQALEMTDHFLAIVLSRGNHSGLCSPHCSSLFIYHRRGPPSSTGGRWLNASSRRAAVRAWHWSEVFQAIVAKAKDWSSVGRLIML</sequence>
<reference evidence="2" key="3">
    <citation type="submission" date="2015-04" db="UniProtKB">
        <authorList>
            <consortium name="EnsemblPlants"/>
        </authorList>
    </citation>
    <scope>IDENTIFICATION</scope>
</reference>
<keyword evidence="1" id="KW-0732">Signal</keyword>
<evidence type="ECO:0000313" key="2">
    <source>
        <dbReference type="EnsemblPlants" id="LPERR06G06230.1"/>
    </source>
</evidence>
<dbReference type="Gramene" id="LPERR06G06230.1">
    <property type="protein sequence ID" value="LPERR06G06230.1"/>
    <property type="gene ID" value="LPERR06G06230"/>
</dbReference>
<evidence type="ECO:0000256" key="1">
    <source>
        <dbReference type="SAM" id="SignalP"/>
    </source>
</evidence>
<reference evidence="3" key="2">
    <citation type="submission" date="2013-12" db="EMBL/GenBank/DDBJ databases">
        <authorList>
            <person name="Yu Y."/>
            <person name="Lee S."/>
            <person name="de Baynast K."/>
            <person name="Wissotski M."/>
            <person name="Liu L."/>
            <person name="Talag J."/>
            <person name="Goicoechea J."/>
            <person name="Angelova A."/>
            <person name="Jetty R."/>
            <person name="Kudrna D."/>
            <person name="Golser W."/>
            <person name="Rivera L."/>
            <person name="Zhang J."/>
            <person name="Wing R."/>
        </authorList>
    </citation>
    <scope>NUCLEOTIDE SEQUENCE</scope>
</reference>
<accession>A0A0D9WN35</accession>
<proteinExistence type="predicted"/>
<evidence type="ECO:0000313" key="3">
    <source>
        <dbReference type="Proteomes" id="UP000032180"/>
    </source>
</evidence>
<organism evidence="2 3">
    <name type="scientific">Leersia perrieri</name>
    <dbReference type="NCBI Taxonomy" id="77586"/>
    <lineage>
        <taxon>Eukaryota</taxon>
        <taxon>Viridiplantae</taxon>
        <taxon>Streptophyta</taxon>
        <taxon>Embryophyta</taxon>
        <taxon>Tracheophyta</taxon>
        <taxon>Spermatophyta</taxon>
        <taxon>Magnoliopsida</taxon>
        <taxon>Liliopsida</taxon>
        <taxon>Poales</taxon>
        <taxon>Poaceae</taxon>
        <taxon>BOP clade</taxon>
        <taxon>Oryzoideae</taxon>
        <taxon>Oryzeae</taxon>
        <taxon>Oryzinae</taxon>
        <taxon>Leersia</taxon>
    </lineage>
</organism>
<dbReference type="AlphaFoldDB" id="A0A0D9WN35"/>
<feature type="chain" id="PRO_5002349355" description="Secreted protein" evidence="1">
    <location>
        <begin position="22"/>
        <end position="123"/>
    </location>
</feature>
<feature type="signal peptide" evidence="1">
    <location>
        <begin position="1"/>
        <end position="21"/>
    </location>
</feature>
<dbReference type="Proteomes" id="UP000032180">
    <property type="component" value="Chromosome 6"/>
</dbReference>
<evidence type="ECO:0008006" key="4">
    <source>
        <dbReference type="Google" id="ProtNLM"/>
    </source>
</evidence>